<dbReference type="Pfam" id="PF00353">
    <property type="entry name" value="HemolysinCabind"/>
    <property type="match status" value="5"/>
</dbReference>
<sequence length="574" mass="59828">MEYLEKISTEELEELKEVPPSLLISEVESSNTPTTTIQMTSQEISGVVSESDSDELSKRFLPFPRPFNVILGTPSSEFLRGTNYSDIILGRGGNDIILGLGGNDFLFGEDGNDVVVGGSGNDFLSGGNGQDFLFGSSGQDTLDGGNGDDFLSGGTGYNLFIGSTGNDTLNGEDGRDTVDYTGLGRAITLLPTGIVNKNGLGKDELIRVETIIGDRNQANTIDASSAGTGASINVDLQQENLQVNVVGGPILNRTVRNFINVKGTGLNDTIAGNTLSNKLSSGGGNDVISGSAGKDVIDGGSGKDTVDYTGLGRAITVLPTGIVDKGGLGKDQLIGVERVIGDAGQVNTIDASSAGTTASVNVDLQKETLQVNIVGDGTLNFGVENFVNVKGTGLRDTIVGDNQNNQLTGGAGSDKILGGGGKDTIVGVDPNSFSPGINEIDILTGGAGADKFVIGDSKNTYYEGRGFLGLNDYALITDFESGTDKIQLKKDNYLFGRNFIAVRKGFYYNDLSSVASAENFVDNLSEGVIKDSGSSLGATTTVDSLESSRILPNFDLDIIAIVSDGYTQSDLHFV</sequence>
<dbReference type="SUPFAM" id="SSF51120">
    <property type="entry name" value="beta-Roll"/>
    <property type="match status" value="3"/>
</dbReference>
<organism evidence="3">
    <name type="scientific">Moorena producens (strain JHB)</name>
    <dbReference type="NCBI Taxonomy" id="1454205"/>
    <lineage>
        <taxon>Bacteria</taxon>
        <taxon>Bacillati</taxon>
        <taxon>Cyanobacteriota</taxon>
        <taxon>Cyanophyceae</taxon>
        <taxon>Coleofasciculales</taxon>
        <taxon>Coleofasciculaceae</taxon>
        <taxon>Moorena</taxon>
    </lineage>
</organism>
<dbReference type="PRINTS" id="PR00313">
    <property type="entry name" value="CABNDNGRPT"/>
</dbReference>
<dbReference type="GO" id="GO:0005576">
    <property type="term" value="C:extracellular region"/>
    <property type="evidence" value="ECO:0007669"/>
    <property type="project" value="UniProtKB-SubCell"/>
</dbReference>
<reference evidence="3" key="2">
    <citation type="submission" date="2022-10" db="EMBL/GenBank/DDBJ databases">
        <authorList>
            <person name="Ngo T.-E."/>
        </authorList>
    </citation>
    <scope>NUCLEOTIDE SEQUENCE</scope>
    <source>
        <strain evidence="3">JHB</strain>
    </source>
</reference>
<name>A0A9Q9UVS5_MOOP1</name>
<dbReference type="InterPro" id="IPR050557">
    <property type="entry name" value="RTX_toxin/Mannuronan_C5-epim"/>
</dbReference>
<accession>A0A9Q9UVS5</accession>
<dbReference type="AlphaFoldDB" id="A0A9Q9UVS5"/>
<gene>
    <name evidence="3" type="ORF">BJP36_06615</name>
</gene>
<dbReference type="Proteomes" id="UP000176944">
    <property type="component" value="Chromosome"/>
</dbReference>
<comment type="subcellular location">
    <subcellularLocation>
        <location evidence="1">Secreted</location>
    </subcellularLocation>
</comment>
<dbReference type="PANTHER" id="PTHR38340:SF1">
    <property type="entry name" value="S-LAYER PROTEIN"/>
    <property type="match status" value="1"/>
</dbReference>
<evidence type="ECO:0000256" key="2">
    <source>
        <dbReference type="ARBA" id="ARBA00022525"/>
    </source>
</evidence>
<dbReference type="PANTHER" id="PTHR38340">
    <property type="entry name" value="S-LAYER PROTEIN"/>
    <property type="match status" value="1"/>
</dbReference>
<keyword evidence="2" id="KW-0964">Secreted</keyword>
<dbReference type="InterPro" id="IPR001343">
    <property type="entry name" value="Hemolysn_Ca-bd"/>
</dbReference>
<protein>
    <submittedName>
        <fullName evidence="3">Calcium-binding protein</fullName>
    </submittedName>
</protein>
<dbReference type="GO" id="GO:0005509">
    <property type="term" value="F:calcium ion binding"/>
    <property type="evidence" value="ECO:0007669"/>
    <property type="project" value="InterPro"/>
</dbReference>
<dbReference type="EMBL" id="CP017708">
    <property type="protein sequence ID" value="WAN69140.1"/>
    <property type="molecule type" value="Genomic_DNA"/>
</dbReference>
<dbReference type="InterPro" id="IPR018511">
    <property type="entry name" value="Hemolysin-typ_Ca-bd_CS"/>
</dbReference>
<proteinExistence type="predicted"/>
<reference evidence="3" key="1">
    <citation type="journal article" date="2017" name="Proc. Natl. Acad. Sci. U.S.A.">
        <title>Comparative genomics uncovers the prolific and distinctive metabolic potential of the cyanobacterial genus Moorea.</title>
        <authorList>
            <person name="Leao T."/>
            <person name="Castelao G."/>
            <person name="Korobeynikov A."/>
            <person name="Monroe E.A."/>
            <person name="Podell S."/>
            <person name="Glukhov E."/>
            <person name="Allen E.E."/>
            <person name="Gerwick W.H."/>
            <person name="Gerwick L."/>
        </authorList>
    </citation>
    <scope>NUCLEOTIDE SEQUENCE</scope>
    <source>
        <strain evidence="3">JHB</strain>
    </source>
</reference>
<evidence type="ECO:0000256" key="1">
    <source>
        <dbReference type="ARBA" id="ARBA00004613"/>
    </source>
</evidence>
<evidence type="ECO:0000313" key="3">
    <source>
        <dbReference type="EMBL" id="WAN69140.1"/>
    </source>
</evidence>
<dbReference type="Gene3D" id="2.150.10.10">
    <property type="entry name" value="Serralysin-like metalloprotease, C-terminal"/>
    <property type="match status" value="4"/>
</dbReference>
<dbReference type="PROSITE" id="PS00330">
    <property type="entry name" value="HEMOLYSIN_CALCIUM"/>
    <property type="match status" value="2"/>
</dbReference>
<dbReference type="InterPro" id="IPR011049">
    <property type="entry name" value="Serralysin-like_metalloprot_C"/>
</dbReference>